<feature type="region of interest" description="Disordered" evidence="1">
    <location>
        <begin position="2212"/>
        <end position="2292"/>
    </location>
</feature>
<dbReference type="Pfam" id="PF07727">
    <property type="entry name" value="RVT_2"/>
    <property type="match status" value="1"/>
</dbReference>
<dbReference type="Gene3D" id="3.60.10.10">
    <property type="entry name" value="Endonuclease/exonuclease/phosphatase"/>
    <property type="match status" value="1"/>
</dbReference>
<protein>
    <submittedName>
        <fullName evidence="5">Retrovirus-related Pol polyprotein from transposon RE2 (Retro element 2) (AtRE2)</fullName>
    </submittedName>
</protein>
<evidence type="ECO:0000256" key="1">
    <source>
        <dbReference type="SAM" id="MobiDB-lite"/>
    </source>
</evidence>
<comment type="caution">
    <text evidence="3">The sequence shown here is derived from an EMBL/GenBank/DDBJ whole genome shotgun (WGS) entry which is preliminary data.</text>
</comment>
<dbReference type="InterPro" id="IPR036397">
    <property type="entry name" value="RNaseH_sf"/>
</dbReference>
<dbReference type="OrthoDB" id="415871at2759"/>
<dbReference type="InterPro" id="IPR013087">
    <property type="entry name" value="Znf_C2H2_type"/>
</dbReference>
<reference evidence="4" key="2">
    <citation type="submission" date="2024-04" db="EMBL/GenBank/DDBJ databases">
        <authorList>
            <person name="Chen Y."/>
            <person name="Shah S."/>
            <person name="Dougan E. K."/>
            <person name="Thang M."/>
            <person name="Chan C."/>
        </authorList>
    </citation>
    <scope>NUCLEOTIDE SEQUENCE [LARGE SCALE GENOMIC DNA]</scope>
</reference>
<feature type="region of interest" description="Disordered" evidence="1">
    <location>
        <begin position="173"/>
        <end position="202"/>
    </location>
</feature>
<proteinExistence type="predicted"/>
<dbReference type="PANTHER" id="PTHR47027">
    <property type="entry name" value="REVERSE TRANSCRIPTASE DOMAIN-CONTAINING PROTEIN"/>
    <property type="match status" value="1"/>
</dbReference>
<feature type="region of interest" description="Disordered" evidence="1">
    <location>
        <begin position="777"/>
        <end position="861"/>
    </location>
</feature>
<dbReference type="Proteomes" id="UP001152797">
    <property type="component" value="Unassembled WGS sequence"/>
</dbReference>
<feature type="compositionally biased region" description="Low complexity" evidence="1">
    <location>
        <begin position="2276"/>
        <end position="2291"/>
    </location>
</feature>
<feature type="domain" description="Integrase catalytic" evidence="2">
    <location>
        <begin position="427"/>
        <end position="595"/>
    </location>
</feature>
<dbReference type="PROSITE" id="PS50994">
    <property type="entry name" value="INTEGRASE"/>
    <property type="match status" value="1"/>
</dbReference>
<organism evidence="3">
    <name type="scientific">Cladocopium goreaui</name>
    <dbReference type="NCBI Taxonomy" id="2562237"/>
    <lineage>
        <taxon>Eukaryota</taxon>
        <taxon>Sar</taxon>
        <taxon>Alveolata</taxon>
        <taxon>Dinophyceae</taxon>
        <taxon>Suessiales</taxon>
        <taxon>Symbiodiniaceae</taxon>
        <taxon>Cladocopium</taxon>
    </lineage>
</organism>
<accession>A0A9P1BQ06</accession>
<evidence type="ECO:0000313" key="4">
    <source>
        <dbReference type="EMBL" id="CAL1129241.1"/>
    </source>
</evidence>
<feature type="compositionally biased region" description="Basic and acidic residues" evidence="1">
    <location>
        <begin position="1382"/>
        <end position="1394"/>
    </location>
</feature>
<dbReference type="InterPro" id="IPR036691">
    <property type="entry name" value="Endo/exonu/phosph_ase_sf"/>
</dbReference>
<dbReference type="InterPro" id="IPR012337">
    <property type="entry name" value="RNaseH-like_sf"/>
</dbReference>
<name>A0A9P1BQ06_9DINO</name>
<feature type="compositionally biased region" description="Low complexity" evidence="1">
    <location>
        <begin position="314"/>
        <end position="323"/>
    </location>
</feature>
<dbReference type="PROSITE" id="PS00028">
    <property type="entry name" value="ZINC_FINGER_C2H2_1"/>
    <property type="match status" value="1"/>
</dbReference>
<feature type="region of interest" description="Disordered" evidence="1">
    <location>
        <begin position="1989"/>
        <end position="2010"/>
    </location>
</feature>
<dbReference type="EMBL" id="CAMXCT030000227">
    <property type="protein sequence ID" value="CAL4763178.1"/>
    <property type="molecule type" value="Genomic_DNA"/>
</dbReference>
<evidence type="ECO:0000313" key="5">
    <source>
        <dbReference type="EMBL" id="CAL4763178.1"/>
    </source>
</evidence>
<reference evidence="3" key="1">
    <citation type="submission" date="2022-10" db="EMBL/GenBank/DDBJ databases">
        <authorList>
            <person name="Chen Y."/>
            <person name="Dougan E. K."/>
            <person name="Chan C."/>
            <person name="Rhodes N."/>
            <person name="Thang M."/>
        </authorList>
    </citation>
    <scope>NUCLEOTIDE SEQUENCE</scope>
</reference>
<feature type="region of interest" description="Disordered" evidence="1">
    <location>
        <begin position="1595"/>
        <end position="1625"/>
    </location>
</feature>
<feature type="region of interest" description="Disordered" evidence="1">
    <location>
        <begin position="1374"/>
        <end position="1394"/>
    </location>
</feature>
<gene>
    <name evidence="3" type="ORF">C1SCF055_LOCUS4142</name>
</gene>
<feature type="compositionally biased region" description="Basic and acidic residues" evidence="1">
    <location>
        <begin position="186"/>
        <end position="200"/>
    </location>
</feature>
<evidence type="ECO:0000313" key="3">
    <source>
        <dbReference type="EMBL" id="CAI3975866.1"/>
    </source>
</evidence>
<dbReference type="GO" id="GO:0015074">
    <property type="term" value="P:DNA integration"/>
    <property type="evidence" value="ECO:0007669"/>
    <property type="project" value="InterPro"/>
</dbReference>
<dbReference type="EMBL" id="CAMXCT010000227">
    <property type="protein sequence ID" value="CAI3975866.1"/>
    <property type="molecule type" value="Genomic_DNA"/>
</dbReference>
<dbReference type="InterPro" id="IPR001584">
    <property type="entry name" value="Integrase_cat-core"/>
</dbReference>
<dbReference type="EMBL" id="CAMXCT020000227">
    <property type="protein sequence ID" value="CAL1129241.1"/>
    <property type="molecule type" value="Genomic_DNA"/>
</dbReference>
<keyword evidence="6" id="KW-1185">Reference proteome</keyword>
<dbReference type="SUPFAM" id="SSF56219">
    <property type="entry name" value="DNase I-like"/>
    <property type="match status" value="1"/>
</dbReference>
<dbReference type="SUPFAM" id="SSF53098">
    <property type="entry name" value="Ribonuclease H-like"/>
    <property type="match status" value="1"/>
</dbReference>
<dbReference type="InterPro" id="IPR013103">
    <property type="entry name" value="RVT_2"/>
</dbReference>
<feature type="region of interest" description="Disordered" evidence="1">
    <location>
        <begin position="312"/>
        <end position="334"/>
    </location>
</feature>
<evidence type="ECO:0000259" key="2">
    <source>
        <dbReference type="PROSITE" id="PS50994"/>
    </source>
</evidence>
<sequence>MRGITAFNRVQEDRSQAQTHLRLCDLIFKIQISKGDHCHVENPGPSSIWHQKEFERICRCTKPAFFDQCAFQLKHPETGELMKKNTRVQTSSEKVWKALDSRFCNRNHEHAQIAGSCHFRGQRIPLSQFASFYPTALAKSIAKAVMSPMPDPLDLPSAAFVHDGFPAVEVEEPPKKKSRFQVPRGLKREHQEEEPPRLGDDTWNEIMNSLRQSLPKSGVKQWDGPHQELIKKIQSLCPEHQIQGVMACKGREKFMTHPDNLSHRRTIVTSRGKHEVHDLGWEDLREMSKNQRNRKAFPSHVMVCVFGRPIEAGASNSEPARSAPEPPRETEDTIDVPMDQQDSMEKPCDNVDVPASTWTSAAATISGPKFLALEPTKQRAIQKLHNNLSHPTAERLAKHLAEQGASTEMIDAAKEYLCASCAERRPPSLNPPGVLKEARDFNQRISLDGFEWKGQTGFQGCVIHIIDEATQFHLGHRSCRDTASTWKVFSESWQAWAGTPQEIMMDCGGELVSDEMKNLLQQKGIKPILTAGPWQRGRVERHGGVVKEMLSRIDNSSPIKNDREFDQALSQSFRAKNAMSCISGYSPEQAVLGRATKLPASILGDQDDTAHLQATGDSPEADRFRAALELRTLARKAFVESDNSQAIRRALLKQSRGVPIEWQCGQPCMFWDRRKSPNMLEKGKWCGPAQVVLTESKTIVWVTHMNRLLRCARDNLRPVSLRELQHHPTFSQQVELARIQQMSSQLQARLHDRSGMFQFSDMGEDPIVNPEEISRREHTALQPEEEPTRRASNIEVPEMSLETPVETPIPNDNFESDHAGSSYEPSLAPSNPAEGGENMGENSHVSFGEASSVGESQGENSVAHHVATTDNVVHDACIVESVPDGPVLQGDEDTLWTDAIDQSLDHCSFEFEMPWQLMEKVSHQPKTHAVLLTTAAKKSRAEVRYSTLSSEEKQLFDRAKDKELRCWLETSTVKRILRNRIHPDRIMTSRWILTYKSDPTSPSGHKHKARLVVRGYQDPEIDQVNTDSPTLGRDARQLLFQTVCSSGWDIQSFDITTAFLRGRADGRELAMEPVSELRDLLKMGKDEVCLLEGNAHGRVDAPLLFYRELRKQLEKVQDLRALCGSLQYAAVHSRPDLAAKVSFLQKSIPQAKVQHLLDGNKVLLEAKETAPTAIQIRPLSLEDTTFASFGDASFASASQLRAQQGLFIVACSKALSENKTSDISPVAWNSKQIGRVVRSTLSAEAYAMSSSLDKLTWIRCMWAFIHNPSFKWQYPEKSLQDEPKALLITDCKSLFDLVSKLATPNCQEWRTTVEVMLIKQQSEGHTQCRWISTAIMLADCLTKPMDASFLRTVLHLGRFRIFDEDQTLKNNTHKKMASRWMTKQDEGTSKKEKTPVYQHGDLAVRPGQWLKFRKFATVLTAFDFYMVFLLLFVFVILLVSESALPLRTLTADGDCNASPATAAEKSGRPEGLVFASKGNPSAYTSQEKTHRTSSWRTSFEGYSFPSQNYINNGVIRSSTVEVQNLQTAEEAYSLVLHQLPATMAKRDRPVLRAWLEADIATGPRSALQFTMATAARLASSLELFELQRTYALAETATETKEREEDSETGSMPPLPPPPPQNMAKMPAPMPGPAPNMSGNFVSSMPTMPAPAMPKMTVTSVPSSNAADAEVRGLMSMMRGRQAELPEDMQQKVQKVLTKFGQQTSTDLHAAVTALDTARQNYDDAVLARSQHHAMWKKFLSDAVQLWRTYAAQFMEQEQKLQEQVITHKESLLTAKKDLETCKQAKLGSGDVQQINSDDETEDPETAAALQASVKITETMEGLATSLQSLHQEAEAMIAEENHAAKRQRTMQPKEYNFINEFAAIENARSLAFELGTYDGISRDTKSATLTHMAPSPRRSLGFASDVDVLMGLADELTMYKITVPDVCLGNGTMPWSAGLLRGGEFSNISFDFNADQWKCPADHSLIDHANGEDTVPPVEAATMFPSVGAADTTDATPGPGHHGTPRGDVQMPSWGQNILQLLEEEGEVSDEEEGPVIMVSSFYIDHETHRFHDEPRILRFDQEYQEWEADVRFIWEDMVDNQASLDIVIVRPEPPHIPFRGTVATVIVHQHYRADRAACLITAVHIMDPVTTFRHSAHSTDLLLPPARVRHLAGVEQICLQREQQGIDRCTVHIGHQLQPDDQDIATFHGLSVHIRIPSSLSIEEAEQNLCRRVQQQRHHRQGDSWDPPEVPEGPPEADHPRPDPTGANGQPQDPEDAISFMGRRPHRPARRQPIEVSSTSNSPETVSSTERGLDWRQTVIFTMDGLSTSAQLPWSDPDALFGQIAAALNFGRRNILRVVAVPHRPLDYEPVHLHCMLLQRSTEFRPSPYVRLVLVDRELHVEQNVQTSPFRRFPTWISHILTRAGLLNELGLRELCDAQDQPCHVWRNNVLIEEQATENLYMADGDYIRIFVGELPNSETCMSDLDLGHNESAEEALITNDTEEVNLFQKAMRHLKQDCANLLYNLEPATCKVAPDHVTTGRPIGLPGSTQQDQRPAAPTQDFYQGDLQRLRNWFDRDALIECSDEGEIAYIDTWYIHHQRQTICRGARPIRLGADPTRWRTDILELWQDIIDPNLATTIHLVQPPPPCAMTECVLAHLILEQSTRPQHGVGLITIHVRDRHGDSTRHGAYSLPNIMTERNVLHLAEMFIYCQARLCAVRLGALPFGLADWVEIPRAASLVIHIRPLILPQDDDDHMELMQRSRTRWRRDYTQWEAQIRQTWQDMLNPAMPSIIQVVTPTPINTHRETAAHVLLVQRPHEVFATVLTTVVDLSHARRAVTMQLAITTHEHMYVQNLLMALGLAGRCLATGAAMTCQTWYDRFLIQPGTVFPARNGQGLLIQMHRRPTYQDMRDGTNLLQTKVQIIHRERQTHGQVAHTHGPRSETPTCTPSILEEDMEPPCPATGIIYIHWPPTYRSSTQIPHFVEVEVPGTPEQVRQELHSMGYEGEAFSCGQHDAVYFHPCIFHHEVMHIYCNQDTTTKNGIHVQRGIPAEDDITHMKILYRKGFHKAVITHREHVNDYVTILHFCNVEPKHEEDHKPLRLPTPWPSPQPLQINMTKPFFDKGFDRSRPAHVIEVDCQELQAFFNAPPLQLITDITPYEVPDFIQEAIAQCRPLSRHDRLIIYADGSSQSKKRHCSPLWTDLHEVSDSWCFAVFAEQYPDQDDNSGRNLEFIGLTCQQILYEPDRPHHVGTDHIGSDAAETEALLWSALWRLAQNHRLPTIFVTDSLLVGGQASGTLGTSSPSTPFCHLRAAFQALEAILPGDHLRVSHTRSHAGEPYNELVDHFAKLEGRDSQYLPRQQINMPTFGRILRVLWMILAQDGDLPRSCDGGLAIPPPQLPEDASHTVPTPEQHTVHTDVVLSFATANVRTFYKGADGTPGKLHYVREQFKHLHLHFLGLQETRTTTCSTTTASVLRLASGDHHGHQGVELWVNLNQPYGWQSGRPLYFTKKDIVVTFASPRCMLARVRKLHLDFMIAVIYAPQSGIPHSERADWWNDTMISIQDAVQDKDLVLLIDANAASGEQDARHVFQQDDKHTSGTGFLRELLETHCLCLPATSDRHQGDQQTWLCPATQQGHRIDYVAIPISWFSSCTTSRTIPELDLGNIGDHTAVGLEVQWFQFSSHSTSNGHNARSYDRTAIAHSTLGQQLCGYVPLDWDADIATQVDHCNQHLVQTLQSHCPKRKTGPKKPFITEEMWALRAQKLQAGRRLRQLRRMQARESLARAFACWNQPEIDVPGETFAISLQCALLKHGVQFQRSNFALRRKLREARGQALRDAVSTLPPECHASAILQALKPLIGPTNMRHRREMPLPMVNDEDGRPCRTPQELTDRWANFFGAMEGGTRMDERQLRNLWKQNLQECIPDGLRLQPEDIPTLTDLERAFRRVRPGKAIGADDIPPELCHCQPVTMARLTYTQMLKLLAHGQEALLHKGGLLVSAWKRKGAQQECSSYRSLLISSHVGKTLHRVIREQQSSLYECFLQRSQIGGRKRVPVGLGVHHVRATLRRAKQQRASSGLIFLDLQEAFYRVIRPLAVGGTLPDAVLGQIAARLNLDDQILHDLHDLLQSPSATELAGLPQHLQVALRALHTDTHFWVAGQTDYVRTAVGTRPGDPFADVVFGYMFSRILKSVEAQMTHADLIEHFEDAETNGLFPSARTPTRPMPFLGPTWMDDLCVTVSAPTAQAIETKTGVACGILLDACQRHGVTPNLQRGKSEILFAFRGKGSRPLRNKYFGPSTAGKMTILTEGGSREIVVVGHYQHLGGLIHHSGETRYEMRRKVAQGHQTFAQHRKTLFQNGHLPLRKRSELFQTLVASKVTYGTESWTLMDKVNKQYFHSAYMRLYRRLMNLPHDKPMSDEEVSVILGLPQPTTVLRVARLRYLALLYKCEHVTPWAVLRADSQWMALLCDDLQWLWDLVCSTTTLPAPRDHFGPWENVLRYHRTYWKRLLQRAVQLELLHSEDRLLLLRLHRDAFGFLADKGPLAYRLQLYQPAPTQDHQIFGCMLCSKRFKSHGGEGAHLCRAHGIVAPVRRLMMERHVHHACGSTTPLLNFNNICDALRNVDIFFKDNVNMRYLRQARVLLPMSDSIERTMDLCPLCKHKDQPERDLFCELYGRIQTHPVSWTMTKRTLHYIAESLTLEDANLAHLGLMEWRQLLYRLADFRQWSFLAEDLCERSTDQDLALPHYEDWCRELQAHDPPRFVEPTVPRVHFQERVVVHAYSGRRRYGDFQWYLDATAERTGIEMLFVVSLDLVIDQQWGDIGRPESYQFWTNAIRSGYVLGMLGGPPCCTWSASRGKVDMTMQRQGKTGPRPIRSAEDLWGFWSLSLREKRQIMDGHKLLAFSIICMILLDEVDGSGILEHPAEPSDPGSPSIWKLPLIQLLLTLPGFEKVTFAQGLLGADSAKSTTLLTLNLPSLPLHLQANAISAELPKGRSIGLDQEGHFRTAVLKEYPPALCSAFAASFATFLASMPMPSSQHHIPADVKDTILAMVCTEFTETIGPDCVK</sequence>
<dbReference type="GO" id="GO:0003676">
    <property type="term" value="F:nucleic acid binding"/>
    <property type="evidence" value="ECO:0007669"/>
    <property type="project" value="InterPro"/>
</dbReference>
<dbReference type="PANTHER" id="PTHR47027:SF20">
    <property type="entry name" value="REVERSE TRANSCRIPTASE-LIKE PROTEIN WITH RNA-DIRECTED DNA POLYMERASE DOMAIN"/>
    <property type="match status" value="1"/>
</dbReference>
<evidence type="ECO:0000313" key="6">
    <source>
        <dbReference type="Proteomes" id="UP001152797"/>
    </source>
</evidence>
<dbReference type="Gene3D" id="3.30.420.10">
    <property type="entry name" value="Ribonuclease H-like superfamily/Ribonuclease H"/>
    <property type="match status" value="2"/>
</dbReference>